<protein>
    <recommendedName>
        <fullName evidence="6">TKL protein kinase</fullName>
    </recommendedName>
</protein>
<evidence type="ECO:0000256" key="1">
    <source>
        <dbReference type="SAM" id="MobiDB-lite"/>
    </source>
</evidence>
<reference evidence="4 5" key="1">
    <citation type="journal article" date="2006" name="Science">
        <title>Phytophthora genome sequences uncover evolutionary origins and mechanisms of pathogenesis.</title>
        <authorList>
            <person name="Tyler B.M."/>
            <person name="Tripathy S."/>
            <person name="Zhang X."/>
            <person name="Dehal P."/>
            <person name="Jiang R.H."/>
            <person name="Aerts A."/>
            <person name="Arredondo F.D."/>
            <person name="Baxter L."/>
            <person name="Bensasson D."/>
            <person name="Beynon J.L."/>
            <person name="Chapman J."/>
            <person name="Damasceno C.M."/>
            <person name="Dorrance A.E."/>
            <person name="Dou D."/>
            <person name="Dickerman A.W."/>
            <person name="Dubchak I.L."/>
            <person name="Garbelotto M."/>
            <person name="Gijzen M."/>
            <person name="Gordon S.G."/>
            <person name="Govers F."/>
            <person name="Grunwald N.J."/>
            <person name="Huang W."/>
            <person name="Ivors K.L."/>
            <person name="Jones R.W."/>
            <person name="Kamoun S."/>
            <person name="Krampis K."/>
            <person name="Lamour K.H."/>
            <person name="Lee M.K."/>
            <person name="McDonald W.H."/>
            <person name="Medina M."/>
            <person name="Meijer H.J."/>
            <person name="Nordberg E.K."/>
            <person name="Maclean D.J."/>
            <person name="Ospina-Giraldo M.D."/>
            <person name="Morris P.F."/>
            <person name="Phuntumart V."/>
            <person name="Putnam N.H."/>
            <person name="Rash S."/>
            <person name="Rose J.K."/>
            <person name="Sakihama Y."/>
            <person name="Salamov A.A."/>
            <person name="Savidor A."/>
            <person name="Scheuring C.F."/>
            <person name="Smith B.M."/>
            <person name="Sobral B.W."/>
            <person name="Terry A."/>
            <person name="Torto-Alalibo T.A."/>
            <person name="Win J."/>
            <person name="Xu Z."/>
            <person name="Zhang H."/>
            <person name="Grigoriev I.V."/>
            <person name="Rokhsar D.S."/>
            <person name="Boore J.L."/>
        </authorList>
    </citation>
    <scope>NUCLEOTIDE SEQUENCE [LARGE SCALE GENOMIC DNA]</scope>
    <source>
        <strain evidence="4 5">P6497</strain>
    </source>
</reference>
<keyword evidence="2" id="KW-0812">Transmembrane</keyword>
<name>G4ZUH5_PHYSP</name>
<sequence>MTAVVPWLLCCLAGITVNEFARAATTTCSIPAATASNYAASTAYAAAVIEYADCSTTVVRVLTDSNGVKELDLSSKKIVYVESLPPVVKLDLKSNSIAMLANVSIPMTVQTLDLSKNLFTSLHDFTFPSSLTKFLRSISLPDSLTTLTLSENPITYIGGIAFPSSLKVLVVTSTTKLQEFEIRQTDATLFASLETFNVSVTTSLSCSDSGALYRYVQDTLLCVLSDEAFNVKYGINGASSTSGSVDTVATTTAPELPEADSPRRSKFLVFAAISLSLACVGLLSTLAPRTMYERYQKKKYLNLRKKKQQQGQGQQHQQQLPPVVRPTILQANSDPNATYWDL</sequence>
<dbReference type="RefSeq" id="XP_009530878.1">
    <property type="nucleotide sequence ID" value="XM_009532583.1"/>
</dbReference>
<keyword evidence="5" id="KW-1185">Reference proteome</keyword>
<gene>
    <name evidence="4" type="ORF">PHYSODRAFT_335226</name>
</gene>
<dbReference type="PROSITE" id="PS51450">
    <property type="entry name" value="LRR"/>
    <property type="match status" value="1"/>
</dbReference>
<dbReference type="AlphaFoldDB" id="G4ZUH5"/>
<feature type="signal peptide" evidence="3">
    <location>
        <begin position="1"/>
        <end position="23"/>
    </location>
</feature>
<evidence type="ECO:0000256" key="2">
    <source>
        <dbReference type="SAM" id="Phobius"/>
    </source>
</evidence>
<feature type="region of interest" description="Disordered" evidence="1">
    <location>
        <begin position="304"/>
        <end position="326"/>
    </location>
</feature>
<keyword evidence="3" id="KW-0732">Signal</keyword>
<feature type="compositionally biased region" description="Low complexity" evidence="1">
    <location>
        <begin position="309"/>
        <end position="319"/>
    </location>
</feature>
<dbReference type="SUPFAM" id="SSF52075">
    <property type="entry name" value="Outer arm dynein light chain 1"/>
    <property type="match status" value="1"/>
</dbReference>
<dbReference type="GeneID" id="20646954"/>
<dbReference type="InterPro" id="IPR032675">
    <property type="entry name" value="LRR_dom_sf"/>
</dbReference>
<dbReference type="InterPro" id="IPR001611">
    <property type="entry name" value="Leu-rich_rpt"/>
</dbReference>
<evidence type="ECO:0008006" key="6">
    <source>
        <dbReference type="Google" id="ProtNLM"/>
    </source>
</evidence>
<dbReference type="OMA" id="YRYVQDT"/>
<keyword evidence="2" id="KW-1133">Transmembrane helix</keyword>
<evidence type="ECO:0000313" key="4">
    <source>
        <dbReference type="EMBL" id="EGZ13449.1"/>
    </source>
</evidence>
<dbReference type="EMBL" id="JH159156">
    <property type="protein sequence ID" value="EGZ13449.1"/>
    <property type="molecule type" value="Genomic_DNA"/>
</dbReference>
<feature type="transmembrane region" description="Helical" evidence="2">
    <location>
        <begin position="267"/>
        <end position="287"/>
    </location>
</feature>
<organism evidence="4 5">
    <name type="scientific">Phytophthora sojae (strain P6497)</name>
    <name type="common">Soybean stem and root rot agent</name>
    <name type="synonym">Phytophthora megasperma f. sp. glycines</name>
    <dbReference type="NCBI Taxonomy" id="1094619"/>
    <lineage>
        <taxon>Eukaryota</taxon>
        <taxon>Sar</taxon>
        <taxon>Stramenopiles</taxon>
        <taxon>Oomycota</taxon>
        <taxon>Peronosporomycetes</taxon>
        <taxon>Peronosporales</taxon>
        <taxon>Peronosporaceae</taxon>
        <taxon>Phytophthora</taxon>
    </lineage>
</organism>
<evidence type="ECO:0000256" key="3">
    <source>
        <dbReference type="SAM" id="SignalP"/>
    </source>
</evidence>
<feature type="chain" id="PRO_5003472563" description="TKL protein kinase" evidence="3">
    <location>
        <begin position="24"/>
        <end position="342"/>
    </location>
</feature>
<dbReference type="Proteomes" id="UP000002640">
    <property type="component" value="Unassembled WGS sequence"/>
</dbReference>
<dbReference type="InParanoid" id="G4ZUH5"/>
<dbReference type="Gene3D" id="3.80.10.10">
    <property type="entry name" value="Ribonuclease Inhibitor"/>
    <property type="match status" value="1"/>
</dbReference>
<proteinExistence type="predicted"/>
<evidence type="ECO:0000313" key="5">
    <source>
        <dbReference type="Proteomes" id="UP000002640"/>
    </source>
</evidence>
<dbReference type="KEGG" id="psoj:PHYSODRAFT_335226"/>
<accession>G4ZUH5</accession>
<keyword evidence="2" id="KW-0472">Membrane</keyword>